<feature type="compositionally biased region" description="Basic and acidic residues" evidence="2">
    <location>
        <begin position="192"/>
        <end position="207"/>
    </location>
</feature>
<dbReference type="AlphaFoldDB" id="A0A089NTI3"/>
<dbReference type="KEGG" id="mor:MOC_2080"/>
<feature type="signal peptide" evidence="3">
    <location>
        <begin position="1"/>
        <end position="36"/>
    </location>
</feature>
<protein>
    <submittedName>
        <fullName evidence="5">Protein of unassigned function</fullName>
    </submittedName>
</protein>
<accession>A0A089NTI3</accession>
<dbReference type="eggNOG" id="COG3334">
    <property type="taxonomic scope" value="Bacteria"/>
</dbReference>
<name>A0A089NTI3_9HYPH</name>
<dbReference type="HOGENOM" id="CLU_117598_1_0_5"/>
<gene>
    <name evidence="5" type="ORF">MOC_2080</name>
</gene>
<evidence type="ECO:0000313" key="6">
    <source>
        <dbReference type="Proteomes" id="UP000029492"/>
    </source>
</evidence>
<dbReference type="RefSeq" id="WP_043756838.1">
    <property type="nucleotide sequence ID" value="NZ_CP003811.1"/>
</dbReference>
<evidence type="ECO:0000256" key="3">
    <source>
        <dbReference type="SAM" id="SignalP"/>
    </source>
</evidence>
<evidence type="ECO:0000259" key="4">
    <source>
        <dbReference type="Pfam" id="PF03448"/>
    </source>
</evidence>
<keyword evidence="6" id="KW-1185">Reference proteome</keyword>
<proteinExistence type="predicted"/>
<organism evidence="5 6">
    <name type="scientific">Methylobacterium oryzae CBMB20</name>
    <dbReference type="NCBI Taxonomy" id="693986"/>
    <lineage>
        <taxon>Bacteria</taxon>
        <taxon>Pseudomonadati</taxon>
        <taxon>Pseudomonadota</taxon>
        <taxon>Alphaproteobacteria</taxon>
        <taxon>Hyphomicrobiales</taxon>
        <taxon>Methylobacteriaceae</taxon>
        <taxon>Methylobacterium</taxon>
    </lineage>
</organism>
<sequence length="207" mass="22550">MTGPIRMRRIGQASVRSWRGLFLTSAVALSATQAAAQQKPGEPGKTEESRPAQYCAGIANAAADARFAWQKEALTALSKDIENRISQLEAKRAEYEEWLKRRQAFLAKADESVTAIYARMRPEAAAQQLTAMDSEAAAAILTRLDARIASAILNEMEPGRAARLANVITNTPPKKPTPQRPGEAVKAQPQPRMDEGDRHPQDSETSG</sequence>
<dbReference type="Proteomes" id="UP000029492">
    <property type="component" value="Chromosome"/>
</dbReference>
<dbReference type="SUPFAM" id="SSF158791">
    <property type="entry name" value="MgtE N-terminal domain-like"/>
    <property type="match status" value="1"/>
</dbReference>
<feature type="chain" id="PRO_5001848008" evidence="3">
    <location>
        <begin position="37"/>
        <end position="207"/>
    </location>
</feature>
<dbReference type="InterPro" id="IPR006668">
    <property type="entry name" value="Mg_transptr_MgtE_intracell_dom"/>
</dbReference>
<evidence type="ECO:0000313" key="5">
    <source>
        <dbReference type="EMBL" id="AIQ89835.1"/>
    </source>
</evidence>
<dbReference type="STRING" id="693986.MOC_2080"/>
<feature type="domain" description="Magnesium transporter MgtE intracellular" evidence="4">
    <location>
        <begin position="105"/>
        <end position="166"/>
    </location>
</feature>
<feature type="region of interest" description="Disordered" evidence="2">
    <location>
        <begin position="168"/>
        <end position="207"/>
    </location>
</feature>
<keyword evidence="1" id="KW-0175">Coiled coil</keyword>
<dbReference type="EMBL" id="CP003811">
    <property type="protein sequence ID" value="AIQ89835.1"/>
    <property type="molecule type" value="Genomic_DNA"/>
</dbReference>
<reference evidence="5 6" key="1">
    <citation type="journal article" date="2014" name="PLoS ONE">
        <title>Genome Information of Methylobacterium oryzae, a Plant-Probiotic Methylotroph in the Phyllosphere.</title>
        <authorList>
            <person name="Kwak M.J."/>
            <person name="Jeong H."/>
            <person name="Madhaiyan M."/>
            <person name="Lee Y."/>
            <person name="Sa T.M."/>
            <person name="Oh T.K."/>
            <person name="Kim J.F."/>
        </authorList>
    </citation>
    <scope>NUCLEOTIDE SEQUENCE [LARGE SCALE GENOMIC DNA]</scope>
    <source>
        <strain evidence="5 6">CBMB20</strain>
    </source>
</reference>
<evidence type="ECO:0000256" key="2">
    <source>
        <dbReference type="SAM" id="MobiDB-lite"/>
    </source>
</evidence>
<feature type="coiled-coil region" evidence="1">
    <location>
        <begin position="71"/>
        <end position="98"/>
    </location>
</feature>
<keyword evidence="3" id="KW-0732">Signal</keyword>
<evidence type="ECO:0000256" key="1">
    <source>
        <dbReference type="SAM" id="Coils"/>
    </source>
</evidence>
<dbReference type="Pfam" id="PF03448">
    <property type="entry name" value="MgtE_N"/>
    <property type="match status" value="1"/>
</dbReference>